<organism evidence="2 3">
    <name type="scientific">Pelagicoccus enzymogenes</name>
    <dbReference type="NCBI Taxonomy" id="2773457"/>
    <lineage>
        <taxon>Bacteria</taxon>
        <taxon>Pseudomonadati</taxon>
        <taxon>Verrucomicrobiota</taxon>
        <taxon>Opitutia</taxon>
        <taxon>Puniceicoccales</taxon>
        <taxon>Pelagicoccaceae</taxon>
        <taxon>Pelagicoccus</taxon>
    </lineage>
</organism>
<proteinExistence type="predicted"/>
<dbReference type="AlphaFoldDB" id="A0A927F6F4"/>
<evidence type="ECO:0000256" key="1">
    <source>
        <dbReference type="SAM" id="SignalP"/>
    </source>
</evidence>
<keyword evidence="3" id="KW-1185">Reference proteome</keyword>
<gene>
    <name evidence="2" type="ORF">IEN85_03490</name>
</gene>
<accession>A0A927F6F4</accession>
<feature type="chain" id="PRO_5038034227" evidence="1">
    <location>
        <begin position="21"/>
        <end position="339"/>
    </location>
</feature>
<comment type="caution">
    <text evidence="2">The sequence shown here is derived from an EMBL/GenBank/DDBJ whole genome shotgun (WGS) entry which is preliminary data.</text>
</comment>
<name>A0A927F6F4_9BACT</name>
<dbReference type="Pfam" id="PF04338">
    <property type="entry name" value="DUF481"/>
    <property type="match status" value="1"/>
</dbReference>
<dbReference type="EMBL" id="JACYFG010000006">
    <property type="protein sequence ID" value="MBD5778541.1"/>
    <property type="molecule type" value="Genomic_DNA"/>
</dbReference>
<feature type="signal peptide" evidence="1">
    <location>
        <begin position="1"/>
        <end position="20"/>
    </location>
</feature>
<dbReference type="RefSeq" id="WP_191615677.1">
    <property type="nucleotide sequence ID" value="NZ_JACYFG010000006.1"/>
</dbReference>
<dbReference type="InterPro" id="IPR007433">
    <property type="entry name" value="DUF481"/>
</dbReference>
<keyword evidence="1" id="KW-0732">Signal</keyword>
<reference evidence="2" key="1">
    <citation type="submission" date="2020-09" db="EMBL/GenBank/DDBJ databases">
        <title>Pelagicoccus enzymogenes sp. nov. with an EPS production, isolated from marine sediment.</title>
        <authorList>
            <person name="Feng X."/>
        </authorList>
    </citation>
    <scope>NUCLEOTIDE SEQUENCE</scope>
    <source>
        <strain evidence="2">NFK12</strain>
    </source>
</reference>
<evidence type="ECO:0000313" key="3">
    <source>
        <dbReference type="Proteomes" id="UP000622317"/>
    </source>
</evidence>
<dbReference type="Proteomes" id="UP000622317">
    <property type="component" value="Unassembled WGS sequence"/>
</dbReference>
<protein>
    <submittedName>
        <fullName evidence="2">DUF481 domain-containing protein</fullName>
    </submittedName>
</protein>
<sequence length="339" mass="36913">MIRLSSLSLAAALLVSFASADTIVTKDGSTINGKVLGIDGGKISLKTDFAGKITIDQKLVESISTDEDVALSLEDGTVVQGPVSGQGGSLVVKGANGTVTSTVASIDETWMPGQKSPSQIAAERKWAYEAAFDLTGKSGNKDSTGMGTQFRATLAGEQDTLAFFARANFQEVDGDKSADEARGGVDYANNFGKNYNWYVRTEFGYDAIKDIDQFFTVAAGFGYGFFNTDTRKLNVRAGLGYLSENYGVKPDLSAASFDLGLTHREKLKWGTWTNRATYTPTLEDFGNFRLVYDTSLELPLKSEGWSVRTGLNFDYNSEVIGTEKELDTTYYIRMVLKWL</sequence>
<evidence type="ECO:0000313" key="2">
    <source>
        <dbReference type="EMBL" id="MBD5778541.1"/>
    </source>
</evidence>